<accession>A0A914YD36</accession>
<dbReference type="Proteomes" id="UP000887577">
    <property type="component" value="Unplaced"/>
</dbReference>
<evidence type="ECO:0000313" key="2">
    <source>
        <dbReference type="WBParaSite" id="PSU_v2.g1721.t1"/>
    </source>
</evidence>
<sequence>MDERDGHVHGLKPAKTVCPEHAKQVTVFLAESVVEEEGYYVIPEADDHGLTPNIIRPVNGDFSEGMFTDSCCARNKKSEINCGF</sequence>
<reference evidence="2" key="1">
    <citation type="submission" date="2022-11" db="UniProtKB">
        <authorList>
            <consortium name="WormBaseParasite"/>
        </authorList>
    </citation>
    <scope>IDENTIFICATION</scope>
</reference>
<name>A0A914YD36_9BILA</name>
<dbReference type="WBParaSite" id="PSU_v2.g1721.t1">
    <property type="protein sequence ID" value="PSU_v2.g1721.t1"/>
    <property type="gene ID" value="PSU_v2.g1721"/>
</dbReference>
<organism evidence="1 2">
    <name type="scientific">Panagrolaimus superbus</name>
    <dbReference type="NCBI Taxonomy" id="310955"/>
    <lineage>
        <taxon>Eukaryota</taxon>
        <taxon>Metazoa</taxon>
        <taxon>Ecdysozoa</taxon>
        <taxon>Nematoda</taxon>
        <taxon>Chromadorea</taxon>
        <taxon>Rhabditida</taxon>
        <taxon>Tylenchina</taxon>
        <taxon>Panagrolaimomorpha</taxon>
        <taxon>Panagrolaimoidea</taxon>
        <taxon>Panagrolaimidae</taxon>
        <taxon>Panagrolaimus</taxon>
    </lineage>
</organism>
<evidence type="ECO:0000313" key="1">
    <source>
        <dbReference type="Proteomes" id="UP000887577"/>
    </source>
</evidence>
<proteinExistence type="predicted"/>
<keyword evidence="1" id="KW-1185">Reference proteome</keyword>
<dbReference type="AlphaFoldDB" id="A0A914YD36"/>
<protein>
    <submittedName>
        <fullName evidence="2">Uncharacterized protein</fullName>
    </submittedName>
</protein>